<reference evidence="2 3" key="1">
    <citation type="submission" date="2020-08" db="EMBL/GenBank/DDBJ databases">
        <title>Sequencing the genomes of 1000 actinobacteria strains.</title>
        <authorList>
            <person name="Klenk H.-P."/>
        </authorList>
    </citation>
    <scope>NUCLEOTIDE SEQUENCE [LARGE SCALE GENOMIC DNA]</scope>
    <source>
        <strain evidence="2 3">DSM 44551</strain>
    </source>
</reference>
<comment type="caution">
    <text evidence="2">The sequence shown here is derived from an EMBL/GenBank/DDBJ whole genome shotgun (WGS) entry which is preliminary data.</text>
</comment>
<proteinExistence type="predicted"/>
<dbReference type="EMBL" id="JACHDB010000001">
    <property type="protein sequence ID" value="MBB5433738.1"/>
    <property type="molecule type" value="Genomic_DNA"/>
</dbReference>
<feature type="region of interest" description="Disordered" evidence="1">
    <location>
        <begin position="1"/>
        <end position="349"/>
    </location>
</feature>
<gene>
    <name evidence="2" type="ORF">HDA36_003822</name>
</gene>
<feature type="compositionally biased region" description="Pro residues" evidence="1">
    <location>
        <begin position="176"/>
        <end position="185"/>
    </location>
</feature>
<organism evidence="2 3">
    <name type="scientific">Nocardiopsis composta</name>
    <dbReference type="NCBI Taxonomy" id="157465"/>
    <lineage>
        <taxon>Bacteria</taxon>
        <taxon>Bacillati</taxon>
        <taxon>Actinomycetota</taxon>
        <taxon>Actinomycetes</taxon>
        <taxon>Streptosporangiales</taxon>
        <taxon>Nocardiopsidaceae</taxon>
        <taxon>Nocardiopsis</taxon>
    </lineage>
</organism>
<feature type="compositionally biased region" description="Basic and acidic residues" evidence="1">
    <location>
        <begin position="1"/>
        <end position="13"/>
    </location>
</feature>
<sequence>MHKDGPRRGEGGGRPRSGSGGVEPAPFQERFESIGAPGGRSGAGGSGGRPRAARALGRGNKSDTQRYHAGACGRRGTEPPPPFPKCLIRRTKEDRRWARTHRARQPGTHASLRPRKARPDRVSPGRTRNGCTLDSPRRRARGGAPSAPVADAGSAVRCVRDVIEPRPVPAAAGGTPSPPPSPAPRAPAVQHRLAEFRAGALPALPADLDAAGRQNALTPPRRRDQRGSGAAHGPGGGRGVRLGSPLPARHRPSPLILEISTGRAALTRAGERAGNGQDQRPLAGPQRSRRRRAPGLCSCRPAAEHAGRPSACPTASDGHPAGDRGRRRRAGGGAGNPVETHRGAAPSLA</sequence>
<evidence type="ECO:0000256" key="1">
    <source>
        <dbReference type="SAM" id="MobiDB-lite"/>
    </source>
</evidence>
<evidence type="ECO:0000313" key="3">
    <source>
        <dbReference type="Proteomes" id="UP000572635"/>
    </source>
</evidence>
<evidence type="ECO:0000313" key="2">
    <source>
        <dbReference type="EMBL" id="MBB5433738.1"/>
    </source>
</evidence>
<feature type="compositionally biased region" description="Gly residues" evidence="1">
    <location>
        <begin position="36"/>
        <end position="48"/>
    </location>
</feature>
<name>A0A7W8QNK1_9ACTN</name>
<keyword evidence="3" id="KW-1185">Reference proteome</keyword>
<feature type="compositionally biased region" description="Gly residues" evidence="1">
    <location>
        <begin position="230"/>
        <end position="240"/>
    </location>
</feature>
<accession>A0A7W8QNK1</accession>
<feature type="compositionally biased region" description="Low complexity" evidence="1">
    <location>
        <begin position="198"/>
        <end position="212"/>
    </location>
</feature>
<dbReference type="Proteomes" id="UP000572635">
    <property type="component" value="Unassembled WGS sequence"/>
</dbReference>
<dbReference type="AlphaFoldDB" id="A0A7W8QNK1"/>
<protein>
    <submittedName>
        <fullName evidence="2">Uncharacterized protein</fullName>
    </submittedName>
</protein>
<feature type="compositionally biased region" description="Low complexity" evidence="1">
    <location>
        <begin position="49"/>
        <end position="59"/>
    </location>
</feature>